<dbReference type="PATRIC" id="fig|28125.4.peg.862"/>
<dbReference type="STRING" id="28125.HMPREF3202_00877"/>
<dbReference type="PANTHER" id="PTHR43316:SF8">
    <property type="entry name" value="HAD FAMILY HYDROLASE"/>
    <property type="match status" value="1"/>
</dbReference>
<proteinExistence type="predicted"/>
<dbReference type="Gene3D" id="1.10.150.240">
    <property type="entry name" value="Putative phosphatase, domain 2"/>
    <property type="match status" value="1"/>
</dbReference>
<protein>
    <submittedName>
        <fullName evidence="2">Haloacid dehalogenase-like hydrolase</fullName>
    </submittedName>
</protein>
<dbReference type="Gene3D" id="3.40.50.1000">
    <property type="entry name" value="HAD superfamily/HAD-like"/>
    <property type="match status" value="1"/>
</dbReference>
<dbReference type="eggNOG" id="COG1011">
    <property type="taxonomic scope" value="Bacteria"/>
</dbReference>
<dbReference type="InterPro" id="IPR036412">
    <property type="entry name" value="HAD-like_sf"/>
</dbReference>
<evidence type="ECO:0000256" key="1">
    <source>
        <dbReference type="ARBA" id="ARBA00022801"/>
    </source>
</evidence>
<dbReference type="InterPro" id="IPR023214">
    <property type="entry name" value="HAD_sf"/>
</dbReference>
<gene>
    <name evidence="2" type="ORF">HMPREF3202_00877</name>
</gene>
<dbReference type="GO" id="GO:0016787">
    <property type="term" value="F:hydrolase activity"/>
    <property type="evidence" value="ECO:0007669"/>
    <property type="project" value="UniProtKB-KW"/>
</dbReference>
<reference evidence="2 3" key="1">
    <citation type="submission" date="2016-02" db="EMBL/GenBank/DDBJ databases">
        <authorList>
            <person name="Wen L."/>
            <person name="He K."/>
            <person name="Yang H."/>
        </authorList>
    </citation>
    <scope>NUCLEOTIDE SEQUENCE [LARGE SCALE GENOMIC DNA]</scope>
    <source>
        <strain evidence="2 3">GED7880</strain>
    </source>
</reference>
<accession>A0A137SZ37</accession>
<organism evidence="2 3">
    <name type="scientific">Prevotella bivia</name>
    <dbReference type="NCBI Taxonomy" id="28125"/>
    <lineage>
        <taxon>Bacteria</taxon>
        <taxon>Pseudomonadati</taxon>
        <taxon>Bacteroidota</taxon>
        <taxon>Bacteroidia</taxon>
        <taxon>Bacteroidales</taxon>
        <taxon>Prevotellaceae</taxon>
        <taxon>Prevotella</taxon>
    </lineage>
</organism>
<sequence length="242" mass="27493">MVDKKKKIMIDINKIKLIAFDADDTLWDCQSYYDEAEDTYTKILERYGIGAKEVAESLFETETKNMPLLGYGCKAFILSLIENAVKMTHREIEGKDIQSILNLSHHLLTSLGQPLAGIEDTLKKLKRGSDVPRVVFTKGELLDQKNKYHKSGLSAYFDDIIVVEDKTIAAYKQLCTHFGVQIAELLMIGNSFKSDIEPVLKQGGCAIHIPFHTVWQHEMVEEYPHENLIVLDSFSELTKIIL</sequence>
<dbReference type="Proteomes" id="UP000070093">
    <property type="component" value="Unassembled WGS sequence"/>
</dbReference>
<dbReference type="EMBL" id="LTAG01000034">
    <property type="protein sequence ID" value="KXO17680.1"/>
    <property type="molecule type" value="Genomic_DNA"/>
</dbReference>
<comment type="caution">
    <text evidence="2">The sequence shown here is derived from an EMBL/GenBank/DDBJ whole genome shotgun (WGS) entry which is preliminary data.</text>
</comment>
<name>A0A137SZ37_9BACT</name>
<evidence type="ECO:0000313" key="2">
    <source>
        <dbReference type="EMBL" id="KXO17680.1"/>
    </source>
</evidence>
<evidence type="ECO:0000313" key="3">
    <source>
        <dbReference type="Proteomes" id="UP000070093"/>
    </source>
</evidence>
<keyword evidence="1 2" id="KW-0378">Hydrolase</keyword>
<dbReference type="SUPFAM" id="SSF56784">
    <property type="entry name" value="HAD-like"/>
    <property type="match status" value="1"/>
</dbReference>
<dbReference type="InterPro" id="IPR051540">
    <property type="entry name" value="S-2-haloacid_dehalogenase"/>
</dbReference>
<dbReference type="SFLD" id="SFLDS00003">
    <property type="entry name" value="Haloacid_Dehalogenase"/>
    <property type="match status" value="1"/>
</dbReference>
<dbReference type="AlphaFoldDB" id="A0A137SZ37"/>
<dbReference type="PANTHER" id="PTHR43316">
    <property type="entry name" value="HYDROLASE, HALOACID DELAHOGENASE-RELATED"/>
    <property type="match status" value="1"/>
</dbReference>
<dbReference type="SFLD" id="SFLDG01129">
    <property type="entry name" value="C1.5:_HAD__Beta-PGM__Phosphata"/>
    <property type="match status" value="1"/>
</dbReference>
<dbReference type="InterPro" id="IPR023198">
    <property type="entry name" value="PGP-like_dom2"/>
</dbReference>
<dbReference type="Pfam" id="PF00702">
    <property type="entry name" value="Hydrolase"/>
    <property type="match status" value="1"/>
</dbReference>